<dbReference type="PANTHER" id="PTHR32305:SF15">
    <property type="entry name" value="PROTEIN RHSA-RELATED"/>
    <property type="match status" value="1"/>
</dbReference>
<organism evidence="2 3">
    <name type="scientific">Stenotrophomonas maltophilia</name>
    <name type="common">Pseudomonas maltophilia</name>
    <name type="synonym">Xanthomonas maltophilia</name>
    <dbReference type="NCBI Taxonomy" id="40324"/>
    <lineage>
        <taxon>Bacteria</taxon>
        <taxon>Pseudomonadati</taxon>
        <taxon>Pseudomonadota</taxon>
        <taxon>Gammaproteobacteria</taxon>
        <taxon>Lysobacterales</taxon>
        <taxon>Lysobacteraceae</taxon>
        <taxon>Stenotrophomonas</taxon>
        <taxon>Stenotrophomonas maltophilia group</taxon>
    </lineage>
</organism>
<feature type="chain" id="PRO_5016006597" description="RHS repeat protein" evidence="1">
    <location>
        <begin position="31"/>
        <end position="480"/>
    </location>
</feature>
<evidence type="ECO:0000313" key="3">
    <source>
        <dbReference type="Proteomes" id="UP000249614"/>
    </source>
</evidence>
<evidence type="ECO:0000256" key="1">
    <source>
        <dbReference type="SAM" id="SignalP"/>
    </source>
</evidence>
<reference evidence="2 3" key="1">
    <citation type="submission" date="2016-05" db="EMBL/GenBank/DDBJ databases">
        <authorList>
            <person name="Lavstsen T."/>
            <person name="Jespersen J.S."/>
        </authorList>
    </citation>
    <scope>NUCLEOTIDE SEQUENCE [LARGE SCALE GENOMIC DNA]</scope>
    <source>
        <strain evidence="2 3">SM-5815</strain>
    </source>
</reference>
<comment type="caution">
    <text evidence="2">The sequence shown here is derived from an EMBL/GenBank/DDBJ whole genome shotgun (WGS) entry which is preliminary data.</text>
</comment>
<keyword evidence="1" id="KW-0732">Signal</keyword>
<name>A0A2W6I491_STEMA</name>
<dbReference type="Pfam" id="PF05593">
    <property type="entry name" value="RHS_repeat"/>
    <property type="match status" value="1"/>
</dbReference>
<dbReference type="InterPro" id="IPR031325">
    <property type="entry name" value="RHS_repeat"/>
</dbReference>
<dbReference type="Proteomes" id="UP000249614">
    <property type="component" value="Unassembled WGS sequence"/>
</dbReference>
<dbReference type="InterPro" id="IPR050708">
    <property type="entry name" value="T6SS_VgrG/RHS"/>
</dbReference>
<dbReference type="AlphaFoldDB" id="A0A2W6I491"/>
<dbReference type="PANTHER" id="PTHR32305">
    <property type="match status" value="1"/>
</dbReference>
<dbReference type="InterPro" id="IPR006530">
    <property type="entry name" value="YD"/>
</dbReference>
<gene>
    <name evidence="2" type="ORF">A7X83_10015</name>
</gene>
<protein>
    <recommendedName>
        <fullName evidence="4">RHS repeat protein</fullName>
    </recommendedName>
</protein>
<evidence type="ECO:0000313" key="2">
    <source>
        <dbReference type="EMBL" id="PZS90557.1"/>
    </source>
</evidence>
<proteinExistence type="predicted"/>
<feature type="signal peptide" evidence="1">
    <location>
        <begin position="1"/>
        <end position="30"/>
    </location>
</feature>
<dbReference type="NCBIfam" id="TIGR01643">
    <property type="entry name" value="YD_repeat_2x"/>
    <property type="match status" value="1"/>
</dbReference>
<evidence type="ECO:0008006" key="4">
    <source>
        <dbReference type="Google" id="ProtNLM"/>
    </source>
</evidence>
<sequence length="480" mass="51422">MQMHNEWKHGPCLRLLAGACLVFAGSVASAQSYSRTETIVYSDNTTSWVLGQVASRTIDGVVAEQASYDPGSALLLHAWAFGKTTAVMTYNADGTLATSADGNGNQTTFSGWKRGIPQLVGYADGTSQSAIVGDQGWILQVTDQNGHATGFGYDAMGRLASINYPTGDTVAWNNLVQSFVQVDTSEYGIPAGHWRQTTTTGSHIKVSYFDALWRPLLVAEYDAADSSGTARFRGFEYDHQGRVVFASYPSAASNSDKGSWTAYDALGRLVSNALDSEQGLLTTSTSYLADSNGAYTLVRDPRGNEVRTWYQMFGEPTYAAPVRVQMPEGAVARIDRDVFGKPIAISRGNADGSQQVTRTYSYNGSQELCRTLEPETGATLMGYDGAGNLAWSAAGLAVSQACESAGNSIEVSSRKVGRTYDSRNRLKTLAFPDGNGNQVWTYTADGKPSQVVTQNAGGATQAINTYTYNKRGMLTAETSG</sequence>
<accession>A0A2W6I491</accession>
<dbReference type="EMBL" id="LXXM01000183">
    <property type="protein sequence ID" value="PZS90557.1"/>
    <property type="molecule type" value="Genomic_DNA"/>
</dbReference>
<dbReference type="Gene3D" id="2.180.10.10">
    <property type="entry name" value="RHS repeat-associated core"/>
    <property type="match status" value="1"/>
</dbReference>